<comment type="caution">
    <text evidence="2">The sequence shown here is derived from an EMBL/GenBank/DDBJ whole genome shotgun (WGS) entry which is preliminary data.</text>
</comment>
<evidence type="ECO:0000313" key="3">
    <source>
        <dbReference type="Proteomes" id="UP000603200"/>
    </source>
</evidence>
<dbReference type="EMBL" id="BOMN01000029">
    <property type="protein sequence ID" value="GIE19433.1"/>
    <property type="molecule type" value="Genomic_DNA"/>
</dbReference>
<evidence type="ECO:0000256" key="1">
    <source>
        <dbReference type="SAM" id="MobiDB-lite"/>
    </source>
</evidence>
<proteinExistence type="predicted"/>
<organism evidence="2 3">
    <name type="scientific">Winogradskya humida</name>
    <dbReference type="NCBI Taxonomy" id="113566"/>
    <lineage>
        <taxon>Bacteria</taxon>
        <taxon>Bacillati</taxon>
        <taxon>Actinomycetota</taxon>
        <taxon>Actinomycetes</taxon>
        <taxon>Micromonosporales</taxon>
        <taxon>Micromonosporaceae</taxon>
        <taxon>Winogradskya</taxon>
    </lineage>
</organism>
<feature type="region of interest" description="Disordered" evidence="1">
    <location>
        <begin position="48"/>
        <end position="90"/>
    </location>
</feature>
<reference evidence="2 3" key="1">
    <citation type="submission" date="2021-01" db="EMBL/GenBank/DDBJ databases">
        <title>Whole genome shotgun sequence of Actinoplanes humidus NBRC 14915.</title>
        <authorList>
            <person name="Komaki H."/>
            <person name="Tamura T."/>
        </authorList>
    </citation>
    <scope>NUCLEOTIDE SEQUENCE [LARGE SCALE GENOMIC DNA]</scope>
    <source>
        <strain evidence="2 3">NBRC 14915</strain>
    </source>
</reference>
<name>A0ABQ3ZLQ3_9ACTN</name>
<keyword evidence="3" id="KW-1185">Reference proteome</keyword>
<accession>A0ABQ3ZLQ3</accession>
<sequence length="171" mass="17686">MMVSCFSGIARTGSRAWWIGPDHGSVNTGKVLIAALLLAGAAGCGPGEPVAATTPSPSPAATTSVPVTEPTTAPPTTASPTPPPLEDSHAADTDSGYLWIRSGGQLYIVQPWTTTIRGGRGYSAIFLVDDGFRKGVVGAFLPGAKFQVNGKTRSFTIVENHNLNAMPISLH</sequence>
<feature type="compositionally biased region" description="Low complexity" evidence="1">
    <location>
        <begin position="48"/>
        <end position="79"/>
    </location>
</feature>
<gene>
    <name evidence="2" type="ORF">Ahu01nite_025350</name>
</gene>
<evidence type="ECO:0000313" key="2">
    <source>
        <dbReference type="EMBL" id="GIE19433.1"/>
    </source>
</evidence>
<dbReference type="Proteomes" id="UP000603200">
    <property type="component" value="Unassembled WGS sequence"/>
</dbReference>
<protein>
    <submittedName>
        <fullName evidence="2">Uncharacterized protein</fullName>
    </submittedName>
</protein>